<dbReference type="InterPro" id="IPR007397">
    <property type="entry name" value="F-box-assoc_dom"/>
</dbReference>
<comment type="caution">
    <text evidence="2">The sequence shown here is derived from an EMBL/GenBank/DDBJ whole genome shotgun (WGS) entry which is preliminary data.</text>
</comment>
<protein>
    <recommendedName>
        <fullName evidence="1">FBA domain-containing protein</fullName>
    </recommendedName>
</protein>
<organism evidence="2 3">
    <name type="scientific">Caenorhabditis angaria</name>
    <dbReference type="NCBI Taxonomy" id="860376"/>
    <lineage>
        <taxon>Eukaryota</taxon>
        <taxon>Metazoa</taxon>
        <taxon>Ecdysozoa</taxon>
        <taxon>Nematoda</taxon>
        <taxon>Chromadorea</taxon>
        <taxon>Rhabditida</taxon>
        <taxon>Rhabditina</taxon>
        <taxon>Rhabditomorpha</taxon>
        <taxon>Rhabditoidea</taxon>
        <taxon>Rhabditidae</taxon>
        <taxon>Peloderinae</taxon>
        <taxon>Caenorhabditis</taxon>
    </lineage>
</organism>
<dbReference type="GO" id="GO:0036503">
    <property type="term" value="P:ERAD pathway"/>
    <property type="evidence" value="ECO:0007669"/>
    <property type="project" value="TreeGrafter"/>
</dbReference>
<dbReference type="InterPro" id="IPR008979">
    <property type="entry name" value="Galactose-bd-like_sf"/>
</dbReference>
<keyword evidence="3" id="KW-1185">Reference proteome</keyword>
<gene>
    <name evidence="2" type="ORF">CAMP_LOCUS5062</name>
</gene>
<dbReference type="PANTHER" id="PTHR12125:SF5">
    <property type="entry name" value="F-BOX DOMAIN-CONTAINING PROTEIN"/>
    <property type="match status" value="1"/>
</dbReference>
<evidence type="ECO:0000313" key="3">
    <source>
        <dbReference type="Proteomes" id="UP001152747"/>
    </source>
</evidence>
<dbReference type="GO" id="GO:0061630">
    <property type="term" value="F:ubiquitin protein ligase activity"/>
    <property type="evidence" value="ECO:0007669"/>
    <property type="project" value="TreeGrafter"/>
</dbReference>
<dbReference type="SMART" id="SM01198">
    <property type="entry name" value="FBA"/>
    <property type="match status" value="1"/>
</dbReference>
<dbReference type="GO" id="GO:0031146">
    <property type="term" value="P:SCF-dependent proteasomal ubiquitin-dependent protein catabolic process"/>
    <property type="evidence" value="ECO:0007669"/>
    <property type="project" value="TreeGrafter"/>
</dbReference>
<dbReference type="Pfam" id="PF04300">
    <property type="entry name" value="FBA"/>
    <property type="match status" value="1"/>
</dbReference>
<dbReference type="GO" id="GO:0005737">
    <property type="term" value="C:cytoplasm"/>
    <property type="evidence" value="ECO:0007669"/>
    <property type="project" value="UniProtKB-ARBA"/>
</dbReference>
<accession>A0A9P1ICZ4</accession>
<dbReference type="GO" id="GO:0006516">
    <property type="term" value="P:glycoprotein catabolic process"/>
    <property type="evidence" value="ECO:0007669"/>
    <property type="project" value="TreeGrafter"/>
</dbReference>
<dbReference type="AlphaFoldDB" id="A0A9P1ICZ4"/>
<dbReference type="InterPro" id="IPR039752">
    <property type="entry name" value="F-box_only"/>
</dbReference>
<dbReference type="PANTHER" id="PTHR12125">
    <property type="entry name" value="F-BOX ONLY PROTEIN 6-LIKE PROTEIN"/>
    <property type="match status" value="1"/>
</dbReference>
<feature type="domain" description="FBA" evidence="1">
    <location>
        <begin position="93"/>
        <end position="272"/>
    </location>
</feature>
<dbReference type="SUPFAM" id="SSF49785">
    <property type="entry name" value="Galactose-binding domain-like"/>
    <property type="match status" value="1"/>
</dbReference>
<evidence type="ECO:0000259" key="1">
    <source>
        <dbReference type="PROSITE" id="PS51114"/>
    </source>
</evidence>
<name>A0A9P1ICZ4_9PELO</name>
<dbReference type="PROSITE" id="PS51114">
    <property type="entry name" value="FBA"/>
    <property type="match status" value="1"/>
</dbReference>
<evidence type="ECO:0000313" key="2">
    <source>
        <dbReference type="EMBL" id="CAI5442425.1"/>
    </source>
</evidence>
<proteinExistence type="predicted"/>
<sequence length="294" mass="34591">MADDVCFDAFFHVFLVVDNETLENLNKTCRKFRNIIKRDAFWIQRAEYFGKQECLPSKKWRIAANSNKFQTDSISADQSSEFKFNFKKMVLDFQGYGNFEPYQIDHRKDLDYHSHKYNMHFNGDDGIVIEENGIGCEADPSVPACFALTYFRCDIDTVIDFKQIGIDDWILDHVRPKIRITQKVNHRFDCGSFIRIKAKLSNNSEFYEVHGTTEKSWRQWEAPCNWENLILEIENYASGMRFLKVRAYGRDSQRWAGNYGPKIGKLQIKIILPEEPVIDELKDRSESEYHDSDE</sequence>
<dbReference type="OrthoDB" id="1107553at2759"/>
<dbReference type="Proteomes" id="UP001152747">
    <property type="component" value="Unassembled WGS sequence"/>
</dbReference>
<reference evidence="2" key="1">
    <citation type="submission" date="2022-11" db="EMBL/GenBank/DDBJ databases">
        <authorList>
            <person name="Kikuchi T."/>
        </authorList>
    </citation>
    <scope>NUCLEOTIDE SEQUENCE</scope>
    <source>
        <strain evidence="2">PS1010</strain>
    </source>
</reference>
<dbReference type="EMBL" id="CANHGI010000002">
    <property type="protein sequence ID" value="CAI5442425.1"/>
    <property type="molecule type" value="Genomic_DNA"/>
</dbReference>
<dbReference type="Gene3D" id="2.60.120.260">
    <property type="entry name" value="Galactose-binding domain-like"/>
    <property type="match status" value="1"/>
</dbReference>
<dbReference type="GO" id="GO:0019005">
    <property type="term" value="C:SCF ubiquitin ligase complex"/>
    <property type="evidence" value="ECO:0007669"/>
    <property type="project" value="TreeGrafter"/>
</dbReference>